<comment type="caution">
    <text evidence="1">The sequence shown here is derived from an EMBL/GenBank/DDBJ whole genome shotgun (WGS) entry which is preliminary data.</text>
</comment>
<dbReference type="RefSeq" id="WP_111458078.1">
    <property type="nucleotide sequence ID" value="NZ_QFYP01000001.1"/>
</dbReference>
<sequence>MVSMVLGLVAERYPCIAKDLLKPLLELLTVSRQVCGGDIDKFLILLVVGVRTAEHPVFASLSASQLARGDIPVLPSLGTNARSIADSMGIPKETIRRKVGELIEAGWLVRRDNDLLLTGHAFEQLSPVREAVEMLAASNWGTVSALLADVG</sequence>
<dbReference type="AlphaFoldDB" id="A0A328B4E9"/>
<keyword evidence="2" id="KW-1185">Reference proteome</keyword>
<dbReference type="EMBL" id="QFYP01000001">
    <property type="protein sequence ID" value="RAK60786.1"/>
    <property type="molecule type" value="Genomic_DNA"/>
</dbReference>
<accession>A0A328B4E9</accession>
<dbReference type="Proteomes" id="UP000249842">
    <property type="component" value="Unassembled WGS sequence"/>
</dbReference>
<name>A0A328B4E9_9CAUL</name>
<reference evidence="2" key="1">
    <citation type="submission" date="2018-05" db="EMBL/GenBank/DDBJ databases">
        <authorList>
            <person name="Li X."/>
        </authorList>
    </citation>
    <scope>NUCLEOTIDE SEQUENCE [LARGE SCALE GENOMIC DNA]</scope>
    <source>
        <strain evidence="2">HKS-05</strain>
    </source>
</reference>
<evidence type="ECO:0008006" key="3">
    <source>
        <dbReference type="Google" id="ProtNLM"/>
    </source>
</evidence>
<evidence type="ECO:0000313" key="1">
    <source>
        <dbReference type="EMBL" id="RAK60786.1"/>
    </source>
</evidence>
<gene>
    <name evidence="1" type="ORF">DJ021_13705</name>
</gene>
<evidence type="ECO:0000313" key="2">
    <source>
        <dbReference type="Proteomes" id="UP000249842"/>
    </source>
</evidence>
<organism evidence="1 2">
    <name type="scientific">Phenylobacterium hankyongense</name>
    <dbReference type="NCBI Taxonomy" id="1813876"/>
    <lineage>
        <taxon>Bacteria</taxon>
        <taxon>Pseudomonadati</taxon>
        <taxon>Pseudomonadota</taxon>
        <taxon>Alphaproteobacteria</taxon>
        <taxon>Caulobacterales</taxon>
        <taxon>Caulobacteraceae</taxon>
        <taxon>Phenylobacterium</taxon>
    </lineage>
</organism>
<proteinExistence type="predicted"/>
<protein>
    <recommendedName>
        <fullName evidence="3">HTH crp-type domain-containing protein</fullName>
    </recommendedName>
</protein>
<dbReference type="OrthoDB" id="5600162at2"/>